<dbReference type="RefSeq" id="WP_054735386.1">
    <property type="nucleotide sequence ID" value="NZ_AZFZ01000041.1"/>
</dbReference>
<accession>A0A0R1YJV1</accession>
<dbReference type="EMBL" id="AZFZ01000041">
    <property type="protein sequence ID" value="KRM42426.1"/>
    <property type="molecule type" value="Genomic_DNA"/>
</dbReference>
<protein>
    <submittedName>
        <fullName evidence="1">Uncharacterized protein</fullName>
    </submittedName>
</protein>
<organism evidence="1 2">
    <name type="scientific">Lentilactobacillus parafarraginis DSM 18390 = JCM 14109</name>
    <dbReference type="NCBI Taxonomy" id="1423786"/>
    <lineage>
        <taxon>Bacteria</taxon>
        <taxon>Bacillati</taxon>
        <taxon>Bacillota</taxon>
        <taxon>Bacilli</taxon>
        <taxon>Lactobacillales</taxon>
        <taxon>Lactobacillaceae</taxon>
        <taxon>Lentilactobacillus</taxon>
    </lineage>
</organism>
<dbReference type="Proteomes" id="UP000051010">
    <property type="component" value="Unassembled WGS sequence"/>
</dbReference>
<comment type="caution">
    <text evidence="1">The sequence shown here is derived from an EMBL/GenBank/DDBJ whole genome shotgun (WGS) entry which is preliminary data.</text>
</comment>
<dbReference type="PATRIC" id="fig|1423786.4.peg.1951"/>
<name>A0A0R1YJV1_9LACO</name>
<evidence type="ECO:0000313" key="1">
    <source>
        <dbReference type="EMBL" id="KRM42426.1"/>
    </source>
</evidence>
<sequence length="601" mass="63081">MKAYSTFKQGTVSSDMQTGTYKLANPGTSTATYVKPAWTQYKVGKKAADTSAYADSVYKIDEAGTRTKEGDQWVHIYAYEGNAGANGWILASQLKAADSSSSSNNGNNSQPTTDKIADNALRINFVDAATGTPVKSMDYIKNGGTKGSTLGTLTNGVWQLGANDQTALQTQMNATLNALGYYPGALTVDQMASLAQGVLGSSVTISIQKGTKPIVDKAVQIQLTDPNGNLIKNVDYTNATAANGKTLGTANGSSWTLAVADVTAIQDQIVKALKGTGYGLNDDNKLTTDQQTALAQTVFGGQVKIQTVIPKAPEIGDNQVKLTFVDDKGTTIGSIKLTKADGESTVQNTIKTAANGNDPTAGGDISTKAYSALLRKANIKGYGIDGSKLSANSQVIKGATYGNEIKLSVKSVEAISLFSNIAFYDSKNSNETIGYLEDANGKRDTDSNFAKLLMGDPNVNGAVGDTISFSDFNKAISSNRLETIYYAASQWLGLPDKHHLDANDLNGTGASIFNADQSGKTIYVYKLSISAGANGDNVLSGSDFSGKIPFFGEDGNATVGATGAPVALKYSEESGTPHKYTLNGDNFNVKSLAELYAKNPS</sequence>
<proteinExistence type="predicted"/>
<reference evidence="1 2" key="1">
    <citation type="journal article" date="2015" name="Genome Announc.">
        <title>Expanding the biotechnology potential of lactobacilli through comparative genomics of 213 strains and associated genera.</title>
        <authorList>
            <person name="Sun Z."/>
            <person name="Harris H.M."/>
            <person name="McCann A."/>
            <person name="Guo C."/>
            <person name="Argimon S."/>
            <person name="Zhang W."/>
            <person name="Yang X."/>
            <person name="Jeffery I.B."/>
            <person name="Cooney J.C."/>
            <person name="Kagawa T.F."/>
            <person name="Liu W."/>
            <person name="Song Y."/>
            <person name="Salvetti E."/>
            <person name="Wrobel A."/>
            <person name="Rasinkangas P."/>
            <person name="Parkhill J."/>
            <person name="Rea M.C."/>
            <person name="O'Sullivan O."/>
            <person name="Ritari J."/>
            <person name="Douillard F.P."/>
            <person name="Paul Ross R."/>
            <person name="Yang R."/>
            <person name="Briner A.E."/>
            <person name="Felis G.E."/>
            <person name="de Vos W.M."/>
            <person name="Barrangou R."/>
            <person name="Klaenhammer T.R."/>
            <person name="Caufield P.W."/>
            <person name="Cui Y."/>
            <person name="Zhang H."/>
            <person name="O'Toole P.W."/>
        </authorList>
    </citation>
    <scope>NUCLEOTIDE SEQUENCE [LARGE SCALE GENOMIC DNA]</scope>
    <source>
        <strain evidence="1 2">DSM 18390</strain>
    </source>
</reference>
<gene>
    <name evidence="1" type="ORF">FD47_GL001846</name>
</gene>
<dbReference type="AlphaFoldDB" id="A0A0R1YJV1"/>
<evidence type="ECO:0000313" key="2">
    <source>
        <dbReference type="Proteomes" id="UP000051010"/>
    </source>
</evidence>